<dbReference type="SUPFAM" id="SSF64376">
    <property type="entry name" value="YlxR-like"/>
    <property type="match status" value="1"/>
</dbReference>
<name>U7QD54_9CYAN</name>
<dbReference type="InterPro" id="IPR035931">
    <property type="entry name" value="YlxR-like_sf"/>
</dbReference>
<evidence type="ECO:0000259" key="1">
    <source>
        <dbReference type="Pfam" id="PF04296"/>
    </source>
</evidence>
<accession>U7QD54</accession>
<dbReference type="Proteomes" id="UP000017127">
    <property type="component" value="Unassembled WGS sequence"/>
</dbReference>
<comment type="caution">
    <text evidence="2">The sequence shown here is derived from an EMBL/GenBank/DDBJ whole genome shotgun (WGS) entry which is preliminary data.</text>
</comment>
<dbReference type="PANTHER" id="PTHR34215">
    <property type="entry name" value="BLL0784 PROTEIN"/>
    <property type="match status" value="1"/>
</dbReference>
<feature type="domain" description="YlxR" evidence="1">
    <location>
        <begin position="6"/>
        <end position="78"/>
    </location>
</feature>
<dbReference type="PATRIC" id="fig|1348334.3.peg.4961"/>
<organism evidence="2 3">
    <name type="scientific">Lyngbya aestuarii BL J</name>
    <dbReference type="NCBI Taxonomy" id="1348334"/>
    <lineage>
        <taxon>Bacteria</taxon>
        <taxon>Bacillati</taxon>
        <taxon>Cyanobacteriota</taxon>
        <taxon>Cyanophyceae</taxon>
        <taxon>Oscillatoriophycideae</taxon>
        <taxon>Oscillatoriales</taxon>
        <taxon>Microcoleaceae</taxon>
        <taxon>Lyngbya</taxon>
    </lineage>
</organism>
<dbReference type="PANTHER" id="PTHR34215:SF1">
    <property type="entry name" value="YLXR DOMAIN-CONTAINING PROTEIN"/>
    <property type="match status" value="1"/>
</dbReference>
<evidence type="ECO:0000313" key="2">
    <source>
        <dbReference type="EMBL" id="ERT04910.1"/>
    </source>
</evidence>
<evidence type="ECO:0000313" key="3">
    <source>
        <dbReference type="Proteomes" id="UP000017127"/>
    </source>
</evidence>
<dbReference type="InterPro" id="IPR037465">
    <property type="entry name" value="YlxR"/>
</dbReference>
<dbReference type="AlphaFoldDB" id="U7QD54"/>
<dbReference type="EMBL" id="AUZM01000075">
    <property type="protein sequence ID" value="ERT04910.1"/>
    <property type="molecule type" value="Genomic_DNA"/>
</dbReference>
<keyword evidence="3" id="KW-1185">Reference proteome</keyword>
<dbReference type="InterPro" id="IPR007393">
    <property type="entry name" value="YlxR_dom"/>
</dbReference>
<dbReference type="Pfam" id="PF04296">
    <property type="entry name" value="YlxR"/>
    <property type="match status" value="1"/>
</dbReference>
<protein>
    <recommendedName>
        <fullName evidence="1">YlxR domain-containing protein</fullName>
    </recommendedName>
</protein>
<dbReference type="Gene3D" id="3.30.1230.10">
    <property type="entry name" value="YlxR-like"/>
    <property type="match status" value="1"/>
</dbReference>
<sequence>MQPNYRRCIACRQVARKETFWRVVRVYSSHQVQLDRGMGRSAYLCRNAECLKIAQKKNRLGRSLKAAIPEEIYQILKQRLPSE</sequence>
<dbReference type="RefSeq" id="WP_023068840.1">
    <property type="nucleotide sequence ID" value="NZ_AUZM01000075.1"/>
</dbReference>
<reference evidence="2 3" key="1">
    <citation type="journal article" date="2013" name="Front. Microbiol.">
        <title>Comparative genomic analyses of the cyanobacterium, Lyngbya aestuarii BL J, a powerful hydrogen producer.</title>
        <authorList>
            <person name="Kothari A."/>
            <person name="Vaughn M."/>
            <person name="Garcia-Pichel F."/>
        </authorList>
    </citation>
    <scope>NUCLEOTIDE SEQUENCE [LARGE SCALE GENOMIC DNA]</scope>
    <source>
        <strain evidence="2 3">BL J</strain>
    </source>
</reference>
<proteinExistence type="predicted"/>
<dbReference type="OrthoDB" id="426849at2"/>
<gene>
    <name evidence="2" type="ORF">M595_5149</name>
</gene>